<dbReference type="Gene3D" id="3.30.565.40">
    <property type="entry name" value="Fervidobacterium nodosum Rt17-B1 like"/>
    <property type="match status" value="1"/>
</dbReference>
<dbReference type="EMBL" id="LT629762">
    <property type="protein sequence ID" value="SDS70276.1"/>
    <property type="molecule type" value="Genomic_DNA"/>
</dbReference>
<reference evidence="3 8" key="4">
    <citation type="submission" date="2018-05" db="EMBL/GenBank/DDBJ databases">
        <title>Genome sequences of two Antarctic strains of Pseudomonas prosekii: insights into adaptation to extreme conditions.</title>
        <authorList>
            <person name="Snopkova K."/>
            <person name="Dufkova K."/>
            <person name="Cejkova D."/>
            <person name="Sedlacek I."/>
            <person name="Smajs D."/>
        </authorList>
    </citation>
    <scope>NUCLEOTIDE SEQUENCE [LARGE SCALE GENOMIC DNA]</scope>
    <source>
        <strain evidence="3 8">P2673</strain>
    </source>
</reference>
<dbReference type="AlphaFoldDB" id="A0A1H1UDL5"/>
<dbReference type="Gene3D" id="3.90.640.20">
    <property type="entry name" value="Heat-shock cognate protein, ATPase"/>
    <property type="match status" value="1"/>
</dbReference>
<dbReference type="EMBL" id="PEGB01000006">
    <property type="protein sequence ID" value="RLU08682.1"/>
    <property type="molecule type" value="Genomic_DNA"/>
</dbReference>
<sequence length="248" mass="27621">MSLFKIASVAAIALTLGACQSLFQPNYRTPLETTRDASETLKPGCTTADCPLVNIDTLRFPDEPQLDGIVERNLLQLTRTSADAPAAPTLAAYRDQFLRNAEPRSSSYLQAKVREQHDGLVIVEFSSYLDTGGAHGTPGRSFVNYSRQQHKVLTLSDMLLPGQEEAFWKAAQVAHNSWLISTKLDQEPEFLKNWQFQKTQNVALTYGGVILKYETSTIAPYALGHIELKIPYPRLNGILRPELFPGRN</sequence>
<protein>
    <submittedName>
        <fullName evidence="3">DUF3298 domain-containing protein</fullName>
    </submittedName>
</protein>
<dbReference type="OrthoDB" id="8610451at2"/>
<dbReference type="Proteomes" id="UP000282672">
    <property type="component" value="Unassembled WGS sequence"/>
</dbReference>
<feature type="domain" description="DUF3298" evidence="2">
    <location>
        <begin position="157"/>
        <end position="232"/>
    </location>
</feature>
<dbReference type="Proteomes" id="UP000198481">
    <property type="component" value="Chromosome I"/>
</dbReference>
<dbReference type="EMBL" id="QFAW01000001">
    <property type="protein sequence ID" value="PWE47863.1"/>
    <property type="molecule type" value="Genomic_DNA"/>
</dbReference>
<evidence type="ECO:0000313" key="8">
    <source>
        <dbReference type="Proteomes" id="UP000245056"/>
    </source>
</evidence>
<dbReference type="PROSITE" id="PS51257">
    <property type="entry name" value="PROKAR_LIPOPROTEIN"/>
    <property type="match status" value="1"/>
</dbReference>
<proteinExistence type="predicted"/>
<feature type="chain" id="PRO_5044558237" evidence="1">
    <location>
        <begin position="24"/>
        <end position="248"/>
    </location>
</feature>
<evidence type="ECO:0000259" key="2">
    <source>
        <dbReference type="Pfam" id="PF11738"/>
    </source>
</evidence>
<dbReference type="Proteomes" id="UP000282140">
    <property type="component" value="Unassembled WGS sequence"/>
</dbReference>
<dbReference type="InterPro" id="IPR021729">
    <property type="entry name" value="DUF3298"/>
</dbReference>
<keyword evidence="9" id="KW-1185">Reference proteome</keyword>
<evidence type="ECO:0000256" key="1">
    <source>
        <dbReference type="SAM" id="SignalP"/>
    </source>
</evidence>
<organism evidence="6 7">
    <name type="scientific">Pseudomonas prosekii</name>
    <dbReference type="NCBI Taxonomy" id="1148509"/>
    <lineage>
        <taxon>Bacteria</taxon>
        <taxon>Pseudomonadati</taxon>
        <taxon>Pseudomonadota</taxon>
        <taxon>Gammaproteobacteria</taxon>
        <taxon>Pseudomonadales</taxon>
        <taxon>Pseudomonadaceae</taxon>
        <taxon>Pseudomonas</taxon>
    </lineage>
</organism>
<evidence type="ECO:0000313" key="4">
    <source>
        <dbReference type="EMBL" id="RLU08546.1"/>
    </source>
</evidence>
<evidence type="ECO:0000313" key="7">
    <source>
        <dbReference type="Proteomes" id="UP000198481"/>
    </source>
</evidence>
<dbReference type="InterPro" id="IPR037126">
    <property type="entry name" value="PdaC/RsiV-like_sf"/>
</dbReference>
<gene>
    <name evidence="3" type="ORF">C9I49_00270</name>
    <name evidence="4" type="ORF">CS076_15605</name>
    <name evidence="5" type="ORF">CS078_14590</name>
    <name evidence="6" type="ORF">SAMN05216222_2063</name>
</gene>
<keyword evidence="1" id="KW-0732">Signal</keyword>
<dbReference type="EMBL" id="PEGA01000015">
    <property type="protein sequence ID" value="RLU08546.1"/>
    <property type="molecule type" value="Genomic_DNA"/>
</dbReference>
<evidence type="ECO:0000313" key="6">
    <source>
        <dbReference type="EMBL" id="SDS70276.1"/>
    </source>
</evidence>
<reference evidence="9 10" key="3">
    <citation type="journal article" date="2018" name="Front. Microbiol.">
        <title>Discovery of Phloeophagus Beetles as a Source of Pseudomonas Strains That Produce Potentially New Bioactive Substances and Description of Pseudomonas bohemica sp. nov.</title>
        <authorList>
            <person name="Saati-Santamaria Z."/>
            <person name="Lopez-Mondejar R."/>
            <person name="Jimenez-Gomez A."/>
            <person name="Diez-Mendez A."/>
            <person name="Vetrovsky T."/>
            <person name="Igual J.M."/>
            <person name="Velazquez E."/>
            <person name="Kolarik M."/>
            <person name="Rivas R."/>
            <person name="Garcia-Fraile P."/>
        </authorList>
    </citation>
    <scope>NUCLEOTIDE SEQUENCE [LARGE SCALE GENOMIC DNA]</scope>
    <source>
        <strain evidence="4 10">A2-NA12</strain>
        <strain evidence="5 9">A2-NA13</strain>
    </source>
</reference>
<name>A0A1H1UDL5_9PSED</name>
<evidence type="ECO:0000313" key="3">
    <source>
        <dbReference type="EMBL" id="PWE47863.1"/>
    </source>
</evidence>
<dbReference type="RefSeq" id="WP_092274211.1">
    <property type="nucleotide sequence ID" value="NZ_CP196739.1"/>
</dbReference>
<dbReference type="Proteomes" id="UP000245056">
    <property type="component" value="Unassembled WGS sequence"/>
</dbReference>
<dbReference type="Pfam" id="PF11738">
    <property type="entry name" value="DUF3298"/>
    <property type="match status" value="1"/>
</dbReference>
<reference evidence="7" key="2">
    <citation type="submission" date="2016-10" db="EMBL/GenBank/DDBJ databases">
        <authorList>
            <person name="Varghese N."/>
            <person name="Submissions S."/>
        </authorList>
    </citation>
    <scope>NUCLEOTIDE SEQUENCE [LARGE SCALE GENOMIC DNA]</scope>
    <source>
        <strain evidence="7">LMG 26867</strain>
    </source>
</reference>
<reference evidence="6" key="1">
    <citation type="submission" date="2016-10" db="EMBL/GenBank/DDBJ databases">
        <authorList>
            <person name="de Groot N.N."/>
        </authorList>
    </citation>
    <scope>NUCLEOTIDE SEQUENCE [LARGE SCALE GENOMIC DNA]</scope>
    <source>
        <strain evidence="6">LMG 26867</strain>
    </source>
</reference>
<evidence type="ECO:0000313" key="10">
    <source>
        <dbReference type="Proteomes" id="UP000282672"/>
    </source>
</evidence>
<evidence type="ECO:0000313" key="9">
    <source>
        <dbReference type="Proteomes" id="UP000282140"/>
    </source>
</evidence>
<evidence type="ECO:0000313" key="5">
    <source>
        <dbReference type="EMBL" id="RLU08682.1"/>
    </source>
</evidence>
<dbReference type="STRING" id="1148509.SAMN05216222_2063"/>
<accession>A0A1H1UDL5</accession>
<feature type="signal peptide" evidence="1">
    <location>
        <begin position="1"/>
        <end position="23"/>
    </location>
</feature>